<dbReference type="Gramene" id="TuG1812G0600002025.01.T01">
    <property type="protein sequence ID" value="TuG1812G0600002025.01.T01"/>
    <property type="gene ID" value="TuG1812G0600002025.01"/>
</dbReference>
<protein>
    <submittedName>
        <fullName evidence="2">Uncharacterized protein</fullName>
    </submittedName>
</protein>
<reference evidence="3" key="1">
    <citation type="journal article" date="2013" name="Nature">
        <title>Draft genome of the wheat A-genome progenitor Triticum urartu.</title>
        <authorList>
            <person name="Ling H.Q."/>
            <person name="Zhao S."/>
            <person name="Liu D."/>
            <person name="Wang J."/>
            <person name="Sun H."/>
            <person name="Zhang C."/>
            <person name="Fan H."/>
            <person name="Li D."/>
            <person name="Dong L."/>
            <person name="Tao Y."/>
            <person name="Gao C."/>
            <person name="Wu H."/>
            <person name="Li Y."/>
            <person name="Cui Y."/>
            <person name="Guo X."/>
            <person name="Zheng S."/>
            <person name="Wang B."/>
            <person name="Yu K."/>
            <person name="Liang Q."/>
            <person name="Yang W."/>
            <person name="Lou X."/>
            <person name="Chen J."/>
            <person name="Feng M."/>
            <person name="Jian J."/>
            <person name="Zhang X."/>
            <person name="Luo G."/>
            <person name="Jiang Y."/>
            <person name="Liu J."/>
            <person name="Wang Z."/>
            <person name="Sha Y."/>
            <person name="Zhang B."/>
            <person name="Wu H."/>
            <person name="Tang D."/>
            <person name="Shen Q."/>
            <person name="Xue P."/>
            <person name="Zou S."/>
            <person name="Wang X."/>
            <person name="Liu X."/>
            <person name="Wang F."/>
            <person name="Yang Y."/>
            <person name="An X."/>
            <person name="Dong Z."/>
            <person name="Zhang K."/>
            <person name="Zhang X."/>
            <person name="Luo M.C."/>
            <person name="Dvorak J."/>
            <person name="Tong Y."/>
            <person name="Wang J."/>
            <person name="Yang H."/>
            <person name="Li Z."/>
            <person name="Wang D."/>
            <person name="Zhang A."/>
            <person name="Wang J."/>
        </authorList>
    </citation>
    <scope>NUCLEOTIDE SEQUENCE</scope>
    <source>
        <strain evidence="3">cv. G1812</strain>
    </source>
</reference>
<name>A0A8R7UVK7_TRIUA</name>
<evidence type="ECO:0000313" key="2">
    <source>
        <dbReference type="EnsemblPlants" id="TuG1812G0600002025.01.T01"/>
    </source>
</evidence>
<organism evidence="2 3">
    <name type="scientific">Triticum urartu</name>
    <name type="common">Red wild einkorn</name>
    <name type="synonym">Crithodium urartu</name>
    <dbReference type="NCBI Taxonomy" id="4572"/>
    <lineage>
        <taxon>Eukaryota</taxon>
        <taxon>Viridiplantae</taxon>
        <taxon>Streptophyta</taxon>
        <taxon>Embryophyta</taxon>
        <taxon>Tracheophyta</taxon>
        <taxon>Spermatophyta</taxon>
        <taxon>Magnoliopsida</taxon>
        <taxon>Liliopsida</taxon>
        <taxon>Poales</taxon>
        <taxon>Poaceae</taxon>
        <taxon>BOP clade</taxon>
        <taxon>Pooideae</taxon>
        <taxon>Triticodae</taxon>
        <taxon>Triticeae</taxon>
        <taxon>Triticinae</taxon>
        <taxon>Triticum</taxon>
    </lineage>
</organism>
<dbReference type="EnsemblPlants" id="TuG1812G0600002025.01.T01">
    <property type="protein sequence ID" value="TuG1812G0600002025.01.T01"/>
    <property type="gene ID" value="TuG1812G0600002025.01"/>
</dbReference>
<reference evidence="2" key="2">
    <citation type="submission" date="2018-03" db="EMBL/GenBank/DDBJ databases">
        <title>The Triticum urartu genome reveals the dynamic nature of wheat genome evolution.</title>
        <authorList>
            <person name="Ling H."/>
            <person name="Ma B."/>
            <person name="Shi X."/>
            <person name="Liu H."/>
            <person name="Dong L."/>
            <person name="Sun H."/>
            <person name="Cao Y."/>
            <person name="Gao Q."/>
            <person name="Zheng S."/>
            <person name="Li Y."/>
            <person name="Yu Y."/>
            <person name="Du H."/>
            <person name="Qi M."/>
            <person name="Li Y."/>
            <person name="Yu H."/>
            <person name="Cui Y."/>
            <person name="Wang N."/>
            <person name="Chen C."/>
            <person name="Wu H."/>
            <person name="Zhao Y."/>
            <person name="Zhang J."/>
            <person name="Li Y."/>
            <person name="Zhou W."/>
            <person name="Zhang B."/>
            <person name="Hu W."/>
            <person name="Eijk M."/>
            <person name="Tang J."/>
            <person name="Witsenboer H."/>
            <person name="Zhao S."/>
            <person name="Li Z."/>
            <person name="Zhang A."/>
            <person name="Wang D."/>
            <person name="Liang C."/>
        </authorList>
    </citation>
    <scope>NUCLEOTIDE SEQUENCE [LARGE SCALE GENOMIC DNA]</scope>
    <source>
        <strain evidence="2">cv. G1812</strain>
    </source>
</reference>
<feature type="region of interest" description="Disordered" evidence="1">
    <location>
        <begin position="40"/>
        <end position="68"/>
    </location>
</feature>
<evidence type="ECO:0000256" key="1">
    <source>
        <dbReference type="SAM" id="MobiDB-lite"/>
    </source>
</evidence>
<accession>A0A8R7UVK7</accession>
<reference evidence="2" key="3">
    <citation type="submission" date="2022-06" db="UniProtKB">
        <authorList>
            <consortium name="EnsemblPlants"/>
        </authorList>
    </citation>
    <scope>IDENTIFICATION</scope>
</reference>
<evidence type="ECO:0000313" key="3">
    <source>
        <dbReference type="Proteomes" id="UP000015106"/>
    </source>
</evidence>
<dbReference type="Proteomes" id="UP000015106">
    <property type="component" value="Chromosome 6"/>
</dbReference>
<sequence length="182" mass="21039">MREERRWRRRSSGGIELRTLGTGLGVRFQGVDGFSVYDARAGATQSPPPARTLREREEDEREGERMTGVGLRRRGRARPGGWPLLDPLLDQELRRSWGSGALHRRLHSTSSSWCCGRRLLRSCGRRRPQRVVDDTCSWCSTHGFWHNSKYSAQIRPRPMVEKTDYRDEPLEHVFMGCSRARC</sequence>
<dbReference type="AlphaFoldDB" id="A0A8R7UVK7"/>
<keyword evidence="3" id="KW-1185">Reference proteome</keyword>
<proteinExistence type="predicted"/>